<dbReference type="GO" id="GO:0007229">
    <property type="term" value="P:integrin-mediated signaling pathway"/>
    <property type="evidence" value="ECO:0007669"/>
    <property type="project" value="UniProtKB-KW"/>
</dbReference>
<keyword evidence="3" id="KW-0106">Calcium</keyword>
<keyword evidence="2" id="KW-0677">Repeat</keyword>
<evidence type="ECO:0000256" key="3">
    <source>
        <dbReference type="ARBA" id="ARBA00022837"/>
    </source>
</evidence>
<dbReference type="AlphaFoldDB" id="A0A6P2CZX2"/>
<keyword evidence="5" id="KW-0401">Integrin</keyword>
<dbReference type="SUPFAM" id="SSF50956">
    <property type="entry name" value="Thermostable phytase (3-phytase)"/>
    <property type="match status" value="1"/>
</dbReference>
<dbReference type="InterPro" id="IPR028994">
    <property type="entry name" value="Integrin_alpha_N"/>
</dbReference>
<dbReference type="Proteomes" id="UP000464178">
    <property type="component" value="Chromosome"/>
</dbReference>
<organism evidence="5 6">
    <name type="scientific">Gemmata massiliana</name>
    <dbReference type="NCBI Taxonomy" id="1210884"/>
    <lineage>
        <taxon>Bacteria</taxon>
        <taxon>Pseudomonadati</taxon>
        <taxon>Planctomycetota</taxon>
        <taxon>Planctomycetia</taxon>
        <taxon>Gemmatales</taxon>
        <taxon>Gemmataceae</taxon>
        <taxon>Gemmata</taxon>
    </lineage>
</organism>
<dbReference type="SMART" id="SM00237">
    <property type="entry name" value="Calx_beta"/>
    <property type="match status" value="1"/>
</dbReference>
<dbReference type="InterPro" id="IPR038081">
    <property type="entry name" value="CalX-like_sf"/>
</dbReference>
<gene>
    <name evidence="5" type="ORF">SOIL9_49920</name>
</gene>
<dbReference type="InterPro" id="IPR003644">
    <property type="entry name" value="Calx_beta"/>
</dbReference>
<dbReference type="KEGG" id="gms:SOIL9_49920"/>
<feature type="domain" description="Calx-beta" evidence="4">
    <location>
        <begin position="278"/>
        <end position="376"/>
    </location>
</feature>
<evidence type="ECO:0000313" key="6">
    <source>
        <dbReference type="Proteomes" id="UP000464178"/>
    </source>
</evidence>
<dbReference type="EMBL" id="LR593886">
    <property type="protein sequence ID" value="VTR92722.1"/>
    <property type="molecule type" value="Genomic_DNA"/>
</dbReference>
<dbReference type="Pfam" id="PF03160">
    <property type="entry name" value="Calx-beta"/>
    <property type="match status" value="1"/>
</dbReference>
<name>A0A6P2CZX2_9BACT</name>
<keyword evidence="6" id="KW-1185">Reference proteome</keyword>
<evidence type="ECO:0000313" key="5">
    <source>
        <dbReference type="EMBL" id="VTR92722.1"/>
    </source>
</evidence>
<dbReference type="SUPFAM" id="SSF141072">
    <property type="entry name" value="CalX-like"/>
    <property type="match status" value="1"/>
</dbReference>
<dbReference type="Pfam" id="PF13517">
    <property type="entry name" value="FG-GAP_3"/>
    <property type="match status" value="1"/>
</dbReference>
<evidence type="ECO:0000256" key="1">
    <source>
        <dbReference type="ARBA" id="ARBA00022729"/>
    </source>
</evidence>
<dbReference type="Pfam" id="PF01839">
    <property type="entry name" value="FG-GAP"/>
    <property type="match status" value="2"/>
</dbReference>
<dbReference type="InterPro" id="IPR025507">
    <property type="entry name" value="DUF4394"/>
</dbReference>
<dbReference type="RefSeq" id="WP_162667544.1">
    <property type="nucleotide sequence ID" value="NZ_LR593886.1"/>
</dbReference>
<dbReference type="Gene3D" id="2.60.40.2030">
    <property type="match status" value="1"/>
</dbReference>
<proteinExistence type="predicted"/>
<evidence type="ECO:0000256" key="2">
    <source>
        <dbReference type="ARBA" id="ARBA00022737"/>
    </source>
</evidence>
<dbReference type="SUPFAM" id="SSF69318">
    <property type="entry name" value="Integrin alpha N-terminal domain"/>
    <property type="match status" value="1"/>
</dbReference>
<reference evidence="5 6" key="1">
    <citation type="submission" date="2019-05" db="EMBL/GenBank/DDBJ databases">
        <authorList>
            <consortium name="Science for Life Laboratories"/>
        </authorList>
    </citation>
    <scope>NUCLEOTIDE SEQUENCE [LARGE SCALE GENOMIC DNA]</scope>
    <source>
        <strain evidence="5">Soil9</strain>
    </source>
</reference>
<dbReference type="PANTHER" id="PTHR46580:SF2">
    <property type="entry name" value="MAM DOMAIN-CONTAINING PROTEIN"/>
    <property type="match status" value="1"/>
</dbReference>
<evidence type="ECO:0000259" key="4">
    <source>
        <dbReference type="SMART" id="SM00237"/>
    </source>
</evidence>
<accession>A0A6P2CZX2</accession>
<dbReference type="Pfam" id="PF14339">
    <property type="entry name" value="DUF4394"/>
    <property type="match status" value="1"/>
</dbReference>
<sequence length="713" mass="70260">MSAFHRTAKPGARLAVESLEDRATPAAVYALSGSNLLSFDTTSPSAAPVTAITGVSSNEALVGLDFRSQDGALYSLGVDATANTATLYKISTQTGQATAIGTPGSVKFVDTVGSQVDLPDPSAVSYGVAFDPATGQLRVVTANGLNFRIDPATGAAIDGNTGLAGSVNGVNTDGAINGLPTGSTGVDATAFVGGSGSATQYTLDAASNGLFVQNANSGSQTAQVGITLNGAPLDFTRANGLDISGNTGVAALTVNNVTHIYEIDLTTGAAVDRGVAPQGVSGLTLAPASVAFTSATFAASETGTNATITLTRSGDTSAAVAVSVLVTGGTATQGTDFTGSSFVVSFAAGQTTATLNIPIADDGVKESAETITLTLSAPTGGAALGAQSTTTVTVTDTDPEPTVPPPPPPPITGWSGTPIGTGVGAGGVQLMNSDGTLGRNFLPYGATMTSGVRVATGDVNGDGVADIITAPRVGAPHVKVFDGVTGEEIRSFYAFDPTFMGGLTLAAGDINGDGADDIIVGTAAGFSHVKAFSGATGAVIASFYAYNGFGGGVDVAAGDVNGDGHDDIITGTASGTSHVKVFDGVTFATIQSMFTFVEQTFVGQQGGVTVAAGDTDGDGHAEVIVGSLSSTSSVKVYSGATGAEVRSFRPFASGFTGGLNVAARDVNGDGLADILVGTASGSSHVKGFDGGTGSEINSFLAFGAAFKGGVYVN</sequence>
<dbReference type="InterPro" id="IPR013517">
    <property type="entry name" value="FG-GAP"/>
</dbReference>
<dbReference type="PANTHER" id="PTHR46580">
    <property type="entry name" value="SENSOR KINASE-RELATED"/>
    <property type="match status" value="1"/>
</dbReference>
<dbReference type="GO" id="GO:0016020">
    <property type="term" value="C:membrane"/>
    <property type="evidence" value="ECO:0007669"/>
    <property type="project" value="InterPro"/>
</dbReference>
<protein>
    <recommendedName>
        <fullName evidence="4">Calx-beta domain-containing protein</fullName>
    </recommendedName>
</protein>
<keyword evidence="1" id="KW-0732">Signal</keyword>
<dbReference type="Gene3D" id="2.130.10.130">
    <property type="entry name" value="Integrin alpha, N-terminal"/>
    <property type="match status" value="2"/>
</dbReference>